<evidence type="ECO:0000313" key="2">
    <source>
        <dbReference type="Proteomes" id="UP000286415"/>
    </source>
</evidence>
<comment type="caution">
    <text evidence="1">The sequence shown here is derived from an EMBL/GenBank/DDBJ whole genome shotgun (WGS) entry which is preliminary data.</text>
</comment>
<dbReference type="Proteomes" id="UP000286415">
    <property type="component" value="Unassembled WGS sequence"/>
</dbReference>
<dbReference type="AlphaFoldDB" id="A0A3R7CFA7"/>
<reference evidence="1 2" key="2">
    <citation type="journal article" date="2021" name="Genomics">
        <title>High-quality reference genome for Clonorchis sinensis.</title>
        <authorList>
            <person name="Young N.D."/>
            <person name="Stroehlein A.J."/>
            <person name="Kinkar L."/>
            <person name="Wang T."/>
            <person name="Sohn W.M."/>
            <person name="Chang B.C.H."/>
            <person name="Kaur P."/>
            <person name="Weisz D."/>
            <person name="Dudchenko O."/>
            <person name="Aiden E.L."/>
            <person name="Korhonen P.K."/>
            <person name="Gasser R.B."/>
        </authorList>
    </citation>
    <scope>NUCLEOTIDE SEQUENCE [LARGE SCALE GENOMIC DNA]</scope>
    <source>
        <strain evidence="1">Cs-k2</strain>
    </source>
</reference>
<proteinExistence type="predicted"/>
<keyword evidence="2" id="KW-1185">Reference proteome</keyword>
<reference evidence="1 2" key="1">
    <citation type="journal article" date="2018" name="Biotechnol. Adv.">
        <title>Improved genomic resources and new bioinformatic workflow for the carcinogenic parasite Clonorchis sinensis: Biotechnological implications.</title>
        <authorList>
            <person name="Wang D."/>
            <person name="Korhonen P.K."/>
            <person name="Gasser R.B."/>
            <person name="Young N.D."/>
        </authorList>
    </citation>
    <scope>NUCLEOTIDE SEQUENCE [LARGE SCALE GENOMIC DNA]</scope>
    <source>
        <strain evidence="1">Cs-k2</strain>
    </source>
</reference>
<name>A0A3R7CFA7_CLOSI</name>
<dbReference type="OrthoDB" id="6227366at2759"/>
<dbReference type="InParanoid" id="A0A3R7CFA7"/>
<dbReference type="EMBL" id="NIRI02000042">
    <property type="protein sequence ID" value="KAG5450665.1"/>
    <property type="molecule type" value="Genomic_DNA"/>
</dbReference>
<sequence>MTKSSHPLALHPQNLGTCRARWFKWLERELTDRKVRGSNPTSASRLPLSRLGRPGSIPALVLPPGGMAARHQKARFQVILSQNQTDLQISVFIEISLIWVQVEHKVDRNSGTAST</sequence>
<organism evidence="1 2">
    <name type="scientific">Clonorchis sinensis</name>
    <name type="common">Chinese liver fluke</name>
    <dbReference type="NCBI Taxonomy" id="79923"/>
    <lineage>
        <taxon>Eukaryota</taxon>
        <taxon>Metazoa</taxon>
        <taxon>Spiralia</taxon>
        <taxon>Lophotrochozoa</taxon>
        <taxon>Platyhelminthes</taxon>
        <taxon>Trematoda</taxon>
        <taxon>Digenea</taxon>
        <taxon>Opisthorchiida</taxon>
        <taxon>Opisthorchiata</taxon>
        <taxon>Opisthorchiidae</taxon>
        <taxon>Clonorchis</taxon>
    </lineage>
</organism>
<evidence type="ECO:0000313" key="1">
    <source>
        <dbReference type="EMBL" id="KAG5450665.1"/>
    </source>
</evidence>
<gene>
    <name evidence="1" type="ORF">CSKR_108785</name>
</gene>
<dbReference type="STRING" id="79923.A0A3R7CFA7"/>
<accession>A0A3R7CFA7</accession>
<protein>
    <submittedName>
        <fullName evidence="1">Uncharacterized protein</fullName>
    </submittedName>
</protein>